<name>A0A2H0TY39_9BACT</name>
<evidence type="ECO:0008006" key="9">
    <source>
        <dbReference type="Google" id="ProtNLM"/>
    </source>
</evidence>
<proteinExistence type="inferred from homology"/>
<evidence type="ECO:0000256" key="4">
    <source>
        <dbReference type="ARBA" id="ARBA00022989"/>
    </source>
</evidence>
<reference evidence="8" key="1">
    <citation type="submission" date="2017-09" db="EMBL/GenBank/DDBJ databases">
        <title>Depth-based differentiation of microbial function through sediment-hosted aquifers and enrichment of novel symbionts in the deep terrestrial subsurface.</title>
        <authorList>
            <person name="Probst A.J."/>
            <person name="Ladd B."/>
            <person name="Jarett J.K."/>
            <person name="Geller-Mcgrath D.E."/>
            <person name="Sieber C.M.K."/>
            <person name="Emerson J.B."/>
            <person name="Anantharaman K."/>
            <person name="Thomas B.C."/>
            <person name="Malmstrom R."/>
            <person name="Stieglmeier M."/>
            <person name="Klingl A."/>
            <person name="Woyke T."/>
            <person name="Ryan C.M."/>
            <person name="Banfield J.F."/>
        </authorList>
    </citation>
    <scope>NUCLEOTIDE SEQUENCE [LARGE SCALE GENOMIC DNA]</scope>
</reference>
<keyword evidence="4 6" id="KW-1133">Transmembrane helix</keyword>
<evidence type="ECO:0000313" key="7">
    <source>
        <dbReference type="EMBL" id="PIR78140.1"/>
    </source>
</evidence>
<organism evidence="7 8">
    <name type="scientific">Candidatus Magasanikbacteria bacterium CG10_big_fil_rev_8_21_14_0_10_36_16</name>
    <dbReference type="NCBI Taxonomy" id="1974645"/>
    <lineage>
        <taxon>Bacteria</taxon>
        <taxon>Candidatus Magasanikiibacteriota</taxon>
    </lineage>
</organism>
<keyword evidence="3 6" id="KW-0812">Transmembrane</keyword>
<protein>
    <recommendedName>
        <fullName evidence="9">LemA family protein</fullName>
    </recommendedName>
</protein>
<evidence type="ECO:0000256" key="6">
    <source>
        <dbReference type="SAM" id="Phobius"/>
    </source>
</evidence>
<dbReference type="SUPFAM" id="SSF140478">
    <property type="entry name" value="LemA-like"/>
    <property type="match status" value="1"/>
</dbReference>
<dbReference type="Pfam" id="PF04011">
    <property type="entry name" value="LemA"/>
    <property type="match status" value="1"/>
</dbReference>
<evidence type="ECO:0000313" key="8">
    <source>
        <dbReference type="Proteomes" id="UP000230852"/>
    </source>
</evidence>
<keyword evidence="5 6" id="KW-0472">Membrane</keyword>
<evidence type="ECO:0000256" key="3">
    <source>
        <dbReference type="ARBA" id="ARBA00022692"/>
    </source>
</evidence>
<feature type="transmembrane region" description="Helical" evidence="6">
    <location>
        <begin position="6"/>
        <end position="25"/>
    </location>
</feature>
<gene>
    <name evidence="7" type="ORF">COU28_03275</name>
</gene>
<dbReference type="AlphaFoldDB" id="A0A2H0TY39"/>
<dbReference type="InterPro" id="IPR023353">
    <property type="entry name" value="LemA-like_dom_sf"/>
</dbReference>
<dbReference type="EMBL" id="PFBU01000061">
    <property type="protein sequence ID" value="PIR78140.1"/>
    <property type="molecule type" value="Genomic_DNA"/>
</dbReference>
<evidence type="ECO:0000256" key="2">
    <source>
        <dbReference type="ARBA" id="ARBA00008854"/>
    </source>
</evidence>
<dbReference type="PANTHER" id="PTHR34478">
    <property type="entry name" value="PROTEIN LEMA"/>
    <property type="match status" value="1"/>
</dbReference>
<dbReference type="InterPro" id="IPR007156">
    <property type="entry name" value="MamQ_LemA"/>
</dbReference>
<dbReference type="PANTHER" id="PTHR34478:SF1">
    <property type="entry name" value="PROTEIN LEMA"/>
    <property type="match status" value="1"/>
</dbReference>
<dbReference type="GO" id="GO:0016020">
    <property type="term" value="C:membrane"/>
    <property type="evidence" value="ECO:0007669"/>
    <property type="project" value="UniProtKB-SubCell"/>
</dbReference>
<dbReference type="Proteomes" id="UP000230852">
    <property type="component" value="Unassembled WGS sequence"/>
</dbReference>
<comment type="caution">
    <text evidence="7">The sequence shown here is derived from an EMBL/GenBank/DDBJ whole genome shotgun (WGS) entry which is preliminary data.</text>
</comment>
<comment type="similarity">
    <text evidence="2">Belongs to the LemA family.</text>
</comment>
<evidence type="ECO:0000256" key="5">
    <source>
        <dbReference type="ARBA" id="ARBA00023136"/>
    </source>
</evidence>
<sequence>MTALYVILGLVVLIILWMIGVYNGLITLRNRTKEAWSDIDVQLKRRHDLIPNLVSSVKGYMVHERGLLENVTKYRAEAMSAQEAGNTQAMAQAESKLGGLMRDIKIAMEAYPDLKANQNVAQLMDELSDTENKIQASRRFYNGQVRDFNTKIEVFPNNMIAGMLKFEKFNFFEIEDSAERENVKVDLTA</sequence>
<accession>A0A2H0TY39</accession>
<dbReference type="Gene3D" id="1.20.1440.20">
    <property type="entry name" value="LemA-like domain"/>
    <property type="match status" value="1"/>
</dbReference>
<comment type="subcellular location">
    <subcellularLocation>
        <location evidence="1">Membrane</location>
        <topology evidence="1">Single-pass membrane protein</topology>
    </subcellularLocation>
</comment>
<evidence type="ECO:0000256" key="1">
    <source>
        <dbReference type="ARBA" id="ARBA00004167"/>
    </source>
</evidence>